<evidence type="ECO:0000313" key="4">
    <source>
        <dbReference type="Proteomes" id="UP000245880"/>
    </source>
</evidence>
<dbReference type="InterPro" id="IPR032185">
    <property type="entry name" value="DUF5017"/>
</dbReference>
<protein>
    <submittedName>
        <fullName evidence="3">Uncharacterized protein DUF5017</fullName>
    </submittedName>
</protein>
<gene>
    <name evidence="3" type="ORF">CLV98_10917</name>
</gene>
<feature type="chain" id="PRO_5016367377" evidence="1">
    <location>
        <begin position="21"/>
        <end position="313"/>
    </location>
</feature>
<feature type="signal peptide" evidence="1">
    <location>
        <begin position="1"/>
        <end position="20"/>
    </location>
</feature>
<dbReference type="RefSeq" id="WP_109675712.1">
    <property type="nucleotide sequence ID" value="NZ_QGDT01000009.1"/>
</dbReference>
<dbReference type="AlphaFoldDB" id="A0A316AI00"/>
<comment type="caution">
    <text evidence="3">The sequence shown here is derived from an EMBL/GenBank/DDBJ whole genome shotgun (WGS) entry which is preliminary data.</text>
</comment>
<keyword evidence="4" id="KW-1185">Reference proteome</keyword>
<reference evidence="3 4" key="1">
    <citation type="submission" date="2018-03" db="EMBL/GenBank/DDBJ databases">
        <title>Genomic Encyclopedia of Archaeal and Bacterial Type Strains, Phase II (KMG-II): from individual species to whole genera.</title>
        <authorList>
            <person name="Goeker M."/>
        </authorList>
    </citation>
    <scope>NUCLEOTIDE SEQUENCE [LARGE SCALE GENOMIC DNA]</scope>
    <source>
        <strain evidence="3 4">DSM 100346</strain>
    </source>
</reference>
<dbReference type="Proteomes" id="UP000245880">
    <property type="component" value="Unassembled WGS sequence"/>
</dbReference>
<evidence type="ECO:0000256" key="1">
    <source>
        <dbReference type="SAM" id="SignalP"/>
    </source>
</evidence>
<proteinExistence type="predicted"/>
<name>A0A316AI00_9BACT</name>
<dbReference type="OrthoDB" id="1082472at2"/>
<dbReference type="EMBL" id="QGDT01000009">
    <property type="protein sequence ID" value="PWJ56908.1"/>
    <property type="molecule type" value="Genomic_DNA"/>
</dbReference>
<sequence length="313" mass="33558">MQKNIFHILLVGLLALNACNQPQLTSPSLEVTTPKTTYQVGEPVEFSFSGNPDFITFYSGEVGKRQAYVKRLSAEGTPTLQFTSARANGSQPNSLIILASNDFVGFGATTDESWQNVRNATWIDLTSQAKLSTGSSTSSGAIDLSSAMVVDKSTYIAFKYVGEVGSKQNKWTISNLKVSNELPDGTSYTLANHTSTAITNYGVNYGMSPGWRTYLGSASYNWSVSTTSLVITGATSDAAATVPAEAWAITGPIDLTRVSPDLGTFLKGMTTKETGYTYQYNTPGTYQASFVAANNLLGEEKQVVKTVTITVTE</sequence>
<organism evidence="3 4">
    <name type="scientific">Dyadobacter jejuensis</name>
    <dbReference type="NCBI Taxonomy" id="1082580"/>
    <lineage>
        <taxon>Bacteria</taxon>
        <taxon>Pseudomonadati</taxon>
        <taxon>Bacteroidota</taxon>
        <taxon>Cytophagia</taxon>
        <taxon>Cytophagales</taxon>
        <taxon>Spirosomataceae</taxon>
        <taxon>Dyadobacter</taxon>
    </lineage>
</organism>
<feature type="domain" description="DUF5017" evidence="2">
    <location>
        <begin position="18"/>
        <end position="195"/>
    </location>
</feature>
<keyword evidence="1" id="KW-0732">Signal</keyword>
<evidence type="ECO:0000259" key="2">
    <source>
        <dbReference type="Pfam" id="PF16409"/>
    </source>
</evidence>
<accession>A0A316AI00</accession>
<evidence type="ECO:0000313" key="3">
    <source>
        <dbReference type="EMBL" id="PWJ56908.1"/>
    </source>
</evidence>
<dbReference type="Pfam" id="PF16409">
    <property type="entry name" value="DUF5017"/>
    <property type="match status" value="1"/>
</dbReference>